<keyword evidence="12" id="KW-0575">Peroxidase</keyword>
<evidence type="ECO:0000313" key="13">
    <source>
        <dbReference type="Proteomes" id="UP000280346"/>
    </source>
</evidence>
<feature type="binding site" description="axial binding residue" evidence="9">
    <location>
        <position position="99"/>
    </location>
    <ligand>
        <name>heme c</name>
        <dbReference type="ChEBI" id="CHEBI:61717"/>
        <label>1</label>
    </ligand>
    <ligandPart>
        <name>Fe</name>
        <dbReference type="ChEBI" id="CHEBI:18248"/>
    </ligandPart>
</feature>
<dbReference type="OrthoDB" id="9805202at2"/>
<feature type="binding site" description="axial binding residue" evidence="9">
    <location>
        <position position="229"/>
    </location>
    <ligand>
        <name>heme c</name>
        <dbReference type="ChEBI" id="CHEBI:61717"/>
        <label>2</label>
    </ligand>
    <ligandPart>
        <name>Fe</name>
        <dbReference type="ChEBI" id="CHEBI:18248"/>
    </ligandPart>
</feature>
<keyword evidence="2 8" id="KW-0349">Heme</keyword>
<dbReference type="Gene3D" id="1.10.760.10">
    <property type="entry name" value="Cytochrome c-like domain"/>
    <property type="match status" value="2"/>
</dbReference>
<feature type="signal peptide" evidence="10">
    <location>
        <begin position="1"/>
        <end position="27"/>
    </location>
</feature>
<feature type="binding site" description="axial binding residue" evidence="9">
    <location>
        <position position="83"/>
    </location>
    <ligand>
        <name>heme c</name>
        <dbReference type="ChEBI" id="CHEBI:61717"/>
        <label>1</label>
    </ligand>
    <ligandPart>
        <name>Fe</name>
        <dbReference type="ChEBI" id="CHEBI:18248"/>
    </ligandPart>
</feature>
<dbReference type="PIRSF" id="PIRSF000294">
    <property type="entry name" value="Cytochrome-c_peroxidase"/>
    <property type="match status" value="1"/>
</dbReference>
<evidence type="ECO:0000256" key="7">
    <source>
        <dbReference type="ARBA" id="ARBA00023004"/>
    </source>
</evidence>
<keyword evidence="6" id="KW-0560">Oxidoreductase</keyword>
<dbReference type="PANTHER" id="PTHR30600:SF7">
    <property type="entry name" value="CYTOCHROME C PEROXIDASE-RELATED"/>
    <property type="match status" value="1"/>
</dbReference>
<dbReference type="InterPro" id="IPR026259">
    <property type="entry name" value="MauG/Cytc_peroxidase"/>
</dbReference>
<feature type="binding site" description="covalent" evidence="8">
    <location>
        <position position="79"/>
    </location>
    <ligand>
        <name>heme c</name>
        <dbReference type="ChEBI" id="CHEBI:61717"/>
        <label>1</label>
    </ligand>
</feature>
<dbReference type="RefSeq" id="WP_126994335.1">
    <property type="nucleotide sequence ID" value="NZ_CP173190.1"/>
</dbReference>
<keyword evidence="4 10" id="KW-0732">Signal</keyword>
<organism evidence="12 13">
    <name type="scientific">Azospirillum doebereinerae</name>
    <dbReference type="NCBI Taxonomy" id="92933"/>
    <lineage>
        <taxon>Bacteria</taxon>
        <taxon>Pseudomonadati</taxon>
        <taxon>Pseudomonadota</taxon>
        <taxon>Alphaproteobacteria</taxon>
        <taxon>Rhodospirillales</taxon>
        <taxon>Azospirillaceae</taxon>
        <taxon>Azospirillum</taxon>
    </lineage>
</organism>
<keyword evidence="3 9" id="KW-0479">Metal-binding</keyword>
<accession>A0A433JFM6</accession>
<comment type="PTM">
    <text evidence="8">Binds 2 heme groups per subunit.</text>
</comment>
<comment type="cofactor">
    <cofactor evidence="8">
        <name>heme</name>
        <dbReference type="ChEBI" id="CHEBI:30413"/>
    </cofactor>
    <text evidence="8">Binds 2 heme groups.</text>
</comment>
<keyword evidence="7 9" id="KW-0408">Iron</keyword>
<dbReference type="AlphaFoldDB" id="A0A433JFM6"/>
<evidence type="ECO:0000256" key="1">
    <source>
        <dbReference type="ARBA" id="ARBA00004418"/>
    </source>
</evidence>
<dbReference type="GO" id="GO:0046872">
    <property type="term" value="F:metal ion binding"/>
    <property type="evidence" value="ECO:0007669"/>
    <property type="project" value="UniProtKB-KW"/>
</dbReference>
<dbReference type="GO" id="GO:0009055">
    <property type="term" value="F:electron transfer activity"/>
    <property type="evidence" value="ECO:0007669"/>
    <property type="project" value="InterPro"/>
</dbReference>
<evidence type="ECO:0000256" key="5">
    <source>
        <dbReference type="ARBA" id="ARBA00022764"/>
    </source>
</evidence>
<reference evidence="12 13" key="1">
    <citation type="submission" date="2018-12" db="EMBL/GenBank/DDBJ databases">
        <authorList>
            <person name="Yang Y."/>
        </authorList>
    </citation>
    <scope>NUCLEOTIDE SEQUENCE [LARGE SCALE GENOMIC DNA]</scope>
    <source>
        <strain evidence="12 13">GSF71</strain>
    </source>
</reference>
<dbReference type="FunFam" id="1.10.760.10:FF:000020">
    <property type="entry name" value="Cytochrome c peroxidase"/>
    <property type="match status" value="1"/>
</dbReference>
<dbReference type="EMBL" id="RZIJ01000001">
    <property type="protein sequence ID" value="RUQ75949.1"/>
    <property type="molecule type" value="Genomic_DNA"/>
</dbReference>
<dbReference type="PROSITE" id="PS51007">
    <property type="entry name" value="CYTC"/>
    <property type="match status" value="2"/>
</dbReference>
<keyword evidence="5" id="KW-0574">Periplasm</keyword>
<dbReference type="InterPro" id="IPR036909">
    <property type="entry name" value="Cyt_c-like_dom_sf"/>
</dbReference>
<dbReference type="InterPro" id="IPR051395">
    <property type="entry name" value="Cytochrome_c_Peroxidase/MauG"/>
</dbReference>
<evidence type="ECO:0000256" key="10">
    <source>
        <dbReference type="SAM" id="SignalP"/>
    </source>
</evidence>
<evidence type="ECO:0000313" key="12">
    <source>
        <dbReference type="EMBL" id="RUQ75949.1"/>
    </source>
</evidence>
<dbReference type="SUPFAM" id="SSF46626">
    <property type="entry name" value="Cytochrome c"/>
    <property type="match status" value="2"/>
</dbReference>
<dbReference type="GO" id="GO:0020037">
    <property type="term" value="F:heme binding"/>
    <property type="evidence" value="ECO:0007669"/>
    <property type="project" value="InterPro"/>
</dbReference>
<feature type="domain" description="Cytochrome c" evidence="11">
    <location>
        <begin position="57"/>
        <end position="188"/>
    </location>
</feature>
<proteinExistence type="predicted"/>
<dbReference type="Proteomes" id="UP000280346">
    <property type="component" value="Unassembled WGS sequence"/>
</dbReference>
<comment type="caution">
    <text evidence="12">The sequence shown here is derived from an EMBL/GenBank/DDBJ whole genome shotgun (WGS) entry which is preliminary data.</text>
</comment>
<evidence type="ECO:0000256" key="3">
    <source>
        <dbReference type="ARBA" id="ARBA00022723"/>
    </source>
</evidence>
<dbReference type="InterPro" id="IPR009056">
    <property type="entry name" value="Cyt_c-like_dom"/>
</dbReference>
<name>A0A433JFM6_9PROT</name>
<protein>
    <submittedName>
        <fullName evidence="12">Cytochrome-c peroxidase</fullName>
    </submittedName>
</protein>
<feature type="binding site" description="covalent" evidence="8">
    <location>
        <position position="225"/>
    </location>
    <ligand>
        <name>heme c</name>
        <dbReference type="ChEBI" id="CHEBI:61717"/>
        <label>2</label>
    </ligand>
</feature>
<feature type="chain" id="PRO_5019263092" evidence="10">
    <location>
        <begin position="28"/>
        <end position="352"/>
    </location>
</feature>
<evidence type="ECO:0000256" key="4">
    <source>
        <dbReference type="ARBA" id="ARBA00022729"/>
    </source>
</evidence>
<dbReference type="Pfam" id="PF03150">
    <property type="entry name" value="CCP_MauG"/>
    <property type="match status" value="1"/>
</dbReference>
<dbReference type="PANTHER" id="PTHR30600">
    <property type="entry name" value="CYTOCHROME C PEROXIDASE-RELATED"/>
    <property type="match status" value="1"/>
</dbReference>
<dbReference type="GO" id="GO:0004130">
    <property type="term" value="F:cytochrome-c peroxidase activity"/>
    <property type="evidence" value="ECO:0007669"/>
    <property type="project" value="TreeGrafter"/>
</dbReference>
<keyword evidence="13" id="KW-1185">Reference proteome</keyword>
<gene>
    <name evidence="12" type="ORF">EJ913_02220</name>
</gene>
<comment type="subcellular location">
    <subcellularLocation>
        <location evidence="1">Periplasm</location>
    </subcellularLocation>
</comment>
<evidence type="ECO:0000256" key="2">
    <source>
        <dbReference type="ARBA" id="ARBA00022617"/>
    </source>
</evidence>
<evidence type="ECO:0000256" key="6">
    <source>
        <dbReference type="ARBA" id="ARBA00023002"/>
    </source>
</evidence>
<dbReference type="GO" id="GO:0042597">
    <property type="term" value="C:periplasmic space"/>
    <property type="evidence" value="ECO:0007669"/>
    <property type="project" value="UniProtKB-SubCell"/>
</dbReference>
<feature type="binding site" description="covalent" evidence="8">
    <location>
        <position position="228"/>
    </location>
    <ligand>
        <name>heme c</name>
        <dbReference type="ChEBI" id="CHEBI:61717"/>
        <label>2</label>
    </ligand>
</feature>
<evidence type="ECO:0000256" key="9">
    <source>
        <dbReference type="PIRSR" id="PIRSR000294-2"/>
    </source>
</evidence>
<dbReference type="InterPro" id="IPR004852">
    <property type="entry name" value="Di-haem_cyt_c_peroxidsae"/>
</dbReference>
<feature type="binding site" description="covalent" evidence="8">
    <location>
        <position position="82"/>
    </location>
    <ligand>
        <name>heme c</name>
        <dbReference type="ChEBI" id="CHEBI:61717"/>
        <label>1</label>
    </ligand>
</feature>
<sequence>MTHTLKALAVGTVSAIGALLVAGSALAADPLMDRARDLFKPLPASIPVVKDNAVTREKIDLGKMLFFEPRLSASGIFSCNSCHNLGLGGVDGLETSVGHGWQKGPRNSPTVLNAVLNVAQFWDGRAEDLKAQAKGPIQAGVEMNSTPDRVMAVLTSIPTYKTKFADAFPNEKNPVSFDNVAKAIEAFEATLTTPAAPFDQFLEGKADALNDQQKAGLALFMDKGCSACHNGVNIGGQDYFPFGVIEKPGADILPPGDKGRFAVTKTADDEYVFRSPTLRNVALTAPYFHSGKVWDLRQAVAVMGSSQLGAKLNETEIDQITAFLHSLTGQQPRVEYPILPASLPTTPQPMLR</sequence>
<evidence type="ECO:0000259" key="11">
    <source>
        <dbReference type="PROSITE" id="PS51007"/>
    </source>
</evidence>
<evidence type="ECO:0000256" key="8">
    <source>
        <dbReference type="PIRSR" id="PIRSR000294-1"/>
    </source>
</evidence>
<feature type="binding site" description="axial binding residue" evidence="9">
    <location>
        <position position="303"/>
    </location>
    <ligand>
        <name>heme c</name>
        <dbReference type="ChEBI" id="CHEBI:61717"/>
        <label>2</label>
    </ligand>
    <ligandPart>
        <name>Fe</name>
        <dbReference type="ChEBI" id="CHEBI:18248"/>
    </ligandPart>
</feature>
<dbReference type="Pfam" id="PF00034">
    <property type="entry name" value="Cytochrom_C"/>
    <property type="match status" value="1"/>
</dbReference>
<feature type="domain" description="Cytochrome c" evidence="11">
    <location>
        <begin position="211"/>
        <end position="328"/>
    </location>
</feature>